<dbReference type="NCBIfam" id="NF008183">
    <property type="entry name" value="PRK10933.1"/>
    <property type="match status" value="1"/>
</dbReference>
<dbReference type="GO" id="GO:0005987">
    <property type="term" value="P:sucrose catabolic process"/>
    <property type="evidence" value="ECO:0007669"/>
    <property type="project" value="TreeGrafter"/>
</dbReference>
<sequence>MGSTDAILDKNVAGGRPSVKAWWKESSVYQIYPASFKDSNGDGIGDIPGIISKLDYIHKLGVDIVWLNPVFESPQIDMGYDISDYYGIHPPYGTVEDVEELIHRLHERKMKLVMDLVVNHTSDQHQWFRNARSSINSPYRDWYIWRKPMFGVDGKPQPPNNWVSYFGGSAWEYDEASGEYYLHLFAKEQPDLNWENPQVRSAVYKIIRHWLDKGVDGFRMDVINFISKDPSFPDAPITDPASKWQSGAKFYACGPKLHNYLREIGSILKEYDAFSVGEMPEVSDVQEILNAVGYDRGELNMIFHFEIVQLDHGTGGKFTCGNWEMQDLKAIVSKWQTSMHQNNGWNALYLENHDQPRTVSRFASDKLEDRTRSAKMLATFMGFQSGTVFIYQGQELGMPNVPRTWGIEEYRDIETLNHWHENTRTQPDDNALHSTNLTEYRMKSRDNGRTPMQWDASTHAGFSAVKPWISVHDDYTVWNAALQVDDEESVYYYWSNVLRLRKSIPEILVYGSFDLISPEHPDVFAYTRTSETGCALVVINFRASEISWSVPEATRERFWSGKTLLSNYPQETRSVLDIVIKLAPFEAFLWLAVDGI</sequence>
<dbReference type="FunFam" id="3.90.400.10:FF:000002">
    <property type="entry name" value="Sucrose isomerase"/>
    <property type="match status" value="1"/>
</dbReference>
<accession>A0A9W9VKC6</accession>
<gene>
    <name evidence="6" type="ORF">N7517_000467</name>
</gene>
<keyword evidence="4" id="KW-0462">Maltose metabolism</keyword>
<dbReference type="Gene3D" id="3.90.400.10">
    <property type="entry name" value="Oligo-1,6-glucosidase, Domain 2"/>
    <property type="match status" value="1"/>
</dbReference>
<dbReference type="Pfam" id="PF16657">
    <property type="entry name" value="Malt_amylase_C"/>
    <property type="match status" value="1"/>
</dbReference>
<dbReference type="GeneID" id="81457380"/>
<dbReference type="InterPro" id="IPR032091">
    <property type="entry name" value="Malt_amylase-like_C"/>
</dbReference>
<dbReference type="Proteomes" id="UP001147752">
    <property type="component" value="Unassembled WGS sequence"/>
</dbReference>
<evidence type="ECO:0000259" key="5">
    <source>
        <dbReference type="SMART" id="SM00642"/>
    </source>
</evidence>
<dbReference type="FunFam" id="2.60.40.1180:FF:000007">
    <property type="entry name" value="Sucrose isomerase"/>
    <property type="match status" value="1"/>
</dbReference>
<comment type="caution">
    <text evidence="6">The sequence shown here is derived from an EMBL/GenBank/DDBJ whole genome shotgun (WGS) entry which is preliminary data.</text>
</comment>
<dbReference type="GO" id="GO:0000025">
    <property type="term" value="P:maltose catabolic process"/>
    <property type="evidence" value="ECO:0007669"/>
    <property type="project" value="TreeGrafter"/>
</dbReference>
<dbReference type="InterPro" id="IPR017853">
    <property type="entry name" value="GH"/>
</dbReference>
<dbReference type="RefSeq" id="XP_056582332.1">
    <property type="nucleotide sequence ID" value="XM_056718197.1"/>
</dbReference>
<comment type="similarity">
    <text evidence="1">Belongs to the glycosyl hydrolase 13 family.</text>
</comment>
<dbReference type="FunFam" id="3.20.20.80:FF:000064">
    <property type="entry name" value="Oligo-1,6-glucosidase"/>
    <property type="match status" value="2"/>
</dbReference>
<evidence type="ECO:0000313" key="6">
    <source>
        <dbReference type="EMBL" id="KAJ5382556.1"/>
    </source>
</evidence>
<reference evidence="6" key="2">
    <citation type="journal article" date="2023" name="IMA Fungus">
        <title>Comparative genomic study of the Penicillium genus elucidates a diverse pangenome and 15 lateral gene transfer events.</title>
        <authorList>
            <person name="Petersen C."/>
            <person name="Sorensen T."/>
            <person name="Nielsen M.R."/>
            <person name="Sondergaard T.E."/>
            <person name="Sorensen J.L."/>
            <person name="Fitzpatrick D.A."/>
            <person name="Frisvad J.C."/>
            <person name="Nielsen K.L."/>
        </authorList>
    </citation>
    <scope>NUCLEOTIDE SEQUENCE</scope>
    <source>
        <strain evidence="6">IBT 3081</strain>
    </source>
</reference>
<dbReference type="GO" id="GO:0033934">
    <property type="term" value="F:glucan 1,4-alpha-maltotriohydrolase activity"/>
    <property type="evidence" value="ECO:0007669"/>
    <property type="project" value="TreeGrafter"/>
</dbReference>
<evidence type="ECO:0000256" key="1">
    <source>
        <dbReference type="ARBA" id="ARBA00008061"/>
    </source>
</evidence>
<dbReference type="GO" id="GO:0004574">
    <property type="term" value="F:oligo-1,6-glucosidase activity"/>
    <property type="evidence" value="ECO:0007669"/>
    <property type="project" value="TreeGrafter"/>
</dbReference>
<keyword evidence="3" id="KW-0326">Glycosidase</keyword>
<dbReference type="SUPFAM" id="SSF51445">
    <property type="entry name" value="(Trans)glycosidases"/>
    <property type="match status" value="1"/>
</dbReference>
<dbReference type="InterPro" id="IPR006047">
    <property type="entry name" value="GH13_cat_dom"/>
</dbReference>
<evidence type="ECO:0000256" key="3">
    <source>
        <dbReference type="ARBA" id="ARBA00023295"/>
    </source>
</evidence>
<reference evidence="6" key="1">
    <citation type="submission" date="2022-12" db="EMBL/GenBank/DDBJ databases">
        <authorList>
            <person name="Petersen C."/>
        </authorList>
    </citation>
    <scope>NUCLEOTIDE SEQUENCE</scope>
    <source>
        <strain evidence="6">IBT 3081</strain>
    </source>
</reference>
<evidence type="ECO:0000256" key="2">
    <source>
        <dbReference type="ARBA" id="ARBA00022801"/>
    </source>
</evidence>
<feature type="domain" description="Glycosyl hydrolase family 13 catalytic" evidence="5">
    <location>
        <begin position="30"/>
        <end position="449"/>
    </location>
</feature>
<dbReference type="InterPro" id="IPR013780">
    <property type="entry name" value="Glyco_hydro_b"/>
</dbReference>
<dbReference type="AlphaFoldDB" id="A0A9W9VKC6"/>
<protein>
    <submittedName>
        <fullName evidence="6">CAZyme family GH13</fullName>
    </submittedName>
</protein>
<dbReference type="InterPro" id="IPR045857">
    <property type="entry name" value="O16G_dom_2"/>
</dbReference>
<keyword evidence="7" id="KW-1185">Reference proteome</keyword>
<dbReference type="Pfam" id="PF00128">
    <property type="entry name" value="Alpha-amylase"/>
    <property type="match status" value="1"/>
</dbReference>
<dbReference type="Gene3D" id="2.60.40.1180">
    <property type="entry name" value="Golgi alpha-mannosidase II"/>
    <property type="match status" value="1"/>
</dbReference>
<dbReference type="PANTHER" id="PTHR10357">
    <property type="entry name" value="ALPHA-AMYLASE FAMILY MEMBER"/>
    <property type="match status" value="1"/>
</dbReference>
<dbReference type="GO" id="GO:0004556">
    <property type="term" value="F:alpha-amylase activity"/>
    <property type="evidence" value="ECO:0007669"/>
    <property type="project" value="TreeGrafter"/>
</dbReference>
<organism evidence="6 7">
    <name type="scientific">Penicillium concentricum</name>
    <dbReference type="NCBI Taxonomy" id="293559"/>
    <lineage>
        <taxon>Eukaryota</taxon>
        <taxon>Fungi</taxon>
        <taxon>Dikarya</taxon>
        <taxon>Ascomycota</taxon>
        <taxon>Pezizomycotina</taxon>
        <taxon>Eurotiomycetes</taxon>
        <taxon>Eurotiomycetidae</taxon>
        <taxon>Eurotiales</taxon>
        <taxon>Aspergillaceae</taxon>
        <taxon>Penicillium</taxon>
    </lineage>
</organism>
<dbReference type="GO" id="GO:0004575">
    <property type="term" value="F:sucrose alpha-glucosidase activity"/>
    <property type="evidence" value="ECO:0007669"/>
    <property type="project" value="TreeGrafter"/>
</dbReference>
<keyword evidence="2" id="KW-0378">Hydrolase</keyword>
<dbReference type="SUPFAM" id="SSF51011">
    <property type="entry name" value="Glycosyl hydrolase domain"/>
    <property type="match status" value="1"/>
</dbReference>
<dbReference type="SMART" id="SM00642">
    <property type="entry name" value="Aamy"/>
    <property type="match status" value="1"/>
</dbReference>
<dbReference type="OrthoDB" id="1740265at2759"/>
<name>A0A9W9VKC6_9EURO</name>
<evidence type="ECO:0000256" key="4">
    <source>
        <dbReference type="ARBA" id="ARBA00026248"/>
    </source>
</evidence>
<dbReference type="Gene3D" id="3.20.20.80">
    <property type="entry name" value="Glycosidases"/>
    <property type="match status" value="1"/>
</dbReference>
<dbReference type="CDD" id="cd11333">
    <property type="entry name" value="AmyAc_SI_OligoGlu_DGase"/>
    <property type="match status" value="1"/>
</dbReference>
<dbReference type="PANTHER" id="PTHR10357:SF232">
    <property type="entry name" value="GLYCOSYL HYDROLASE FAMILY 13 CATALYTIC DOMAIN-CONTAINING PROTEIN"/>
    <property type="match status" value="1"/>
</dbReference>
<proteinExistence type="inferred from homology"/>
<dbReference type="EMBL" id="JAPZBT010000001">
    <property type="protein sequence ID" value="KAJ5382556.1"/>
    <property type="molecule type" value="Genomic_DNA"/>
</dbReference>
<evidence type="ECO:0000313" key="7">
    <source>
        <dbReference type="Proteomes" id="UP001147752"/>
    </source>
</evidence>